<feature type="transmembrane region" description="Helical" evidence="1">
    <location>
        <begin position="20"/>
        <end position="42"/>
    </location>
</feature>
<proteinExistence type="predicted"/>
<keyword evidence="1" id="KW-0812">Transmembrane</keyword>
<dbReference type="AlphaFoldDB" id="A0A345Z392"/>
<dbReference type="RefSeq" id="WP_115557982.1">
    <property type="nucleotide sequence ID" value="NZ_CP031376.1"/>
</dbReference>
<keyword evidence="1" id="KW-0472">Membrane</keyword>
<dbReference type="KEGG" id="salx:SALLE_v1c03970"/>
<evidence type="ECO:0000256" key="1">
    <source>
        <dbReference type="SAM" id="Phobius"/>
    </source>
</evidence>
<sequence>MEIWLFNTSLEILDFSVPVWAILLIFIVFAVIFLSLYISIFIKSKSKYLRDKKQSEKISEKDLYKFEDLQIDFEREISKIKKIEKSKK</sequence>
<gene>
    <name evidence="2" type="ORF">SALLE_v1c03970</name>
</gene>
<name>A0A345Z392_9MOLU</name>
<dbReference type="NCBIfam" id="TIGR04561">
    <property type="entry name" value="membra_charge"/>
    <property type="match status" value="1"/>
</dbReference>
<dbReference type="InterPro" id="IPR030825">
    <property type="entry name" value="Integral_membrane"/>
</dbReference>
<dbReference type="Proteomes" id="UP000254792">
    <property type="component" value="Chromosome"/>
</dbReference>
<protein>
    <recommendedName>
        <fullName evidence="4">TIGR04561 family membrane protein</fullName>
    </recommendedName>
</protein>
<evidence type="ECO:0000313" key="2">
    <source>
        <dbReference type="EMBL" id="AXK51071.1"/>
    </source>
</evidence>
<evidence type="ECO:0008006" key="4">
    <source>
        <dbReference type="Google" id="ProtNLM"/>
    </source>
</evidence>
<organism evidence="2 3">
    <name type="scientific">Spiroplasma alleghenense</name>
    <dbReference type="NCBI Taxonomy" id="216931"/>
    <lineage>
        <taxon>Bacteria</taxon>
        <taxon>Bacillati</taxon>
        <taxon>Mycoplasmatota</taxon>
        <taxon>Mollicutes</taxon>
        <taxon>Entomoplasmatales</taxon>
        <taxon>Spiroplasmataceae</taxon>
        <taxon>Spiroplasma</taxon>
    </lineage>
</organism>
<accession>A0A345Z392</accession>
<keyword evidence="3" id="KW-1185">Reference proteome</keyword>
<evidence type="ECO:0000313" key="3">
    <source>
        <dbReference type="Proteomes" id="UP000254792"/>
    </source>
</evidence>
<dbReference type="EMBL" id="CP031376">
    <property type="protein sequence ID" value="AXK51071.1"/>
    <property type="molecule type" value="Genomic_DNA"/>
</dbReference>
<keyword evidence="1" id="KW-1133">Transmembrane helix</keyword>
<reference evidence="2 3" key="1">
    <citation type="submission" date="2018-07" db="EMBL/GenBank/DDBJ databases">
        <title>Complete genome sequence of Spiroplasma alleghenense PLHS-1 (ATCC 51752).</title>
        <authorList>
            <person name="Chou L."/>
            <person name="Lee T.-Y."/>
            <person name="Tsai Y.-M."/>
            <person name="Kuo C.-H."/>
        </authorList>
    </citation>
    <scope>NUCLEOTIDE SEQUENCE [LARGE SCALE GENOMIC DNA]</scope>
    <source>
        <strain evidence="2 3">PLHS-1</strain>
    </source>
</reference>
<dbReference type="OrthoDB" id="390145at2"/>